<gene>
    <name evidence="1" type="ORF">DCMF_27070</name>
</gene>
<dbReference type="AlphaFoldDB" id="A0A3G1L2C7"/>
<dbReference type="EMBL" id="CP017634">
    <property type="protein sequence ID" value="ATW28943.1"/>
    <property type="molecule type" value="Genomic_DNA"/>
</dbReference>
<organism evidence="1 2">
    <name type="scientific">Formimonas warabiya</name>
    <dbReference type="NCBI Taxonomy" id="1761012"/>
    <lineage>
        <taxon>Bacteria</taxon>
        <taxon>Bacillati</taxon>
        <taxon>Bacillota</taxon>
        <taxon>Clostridia</taxon>
        <taxon>Eubacteriales</taxon>
        <taxon>Peptococcaceae</taxon>
        <taxon>Candidatus Formimonas</taxon>
    </lineage>
</organism>
<dbReference type="Pfam" id="PF13376">
    <property type="entry name" value="OmdA"/>
    <property type="match status" value="1"/>
</dbReference>
<evidence type="ECO:0000313" key="1">
    <source>
        <dbReference type="EMBL" id="ATW28943.1"/>
    </source>
</evidence>
<dbReference type="Proteomes" id="UP000323521">
    <property type="component" value="Chromosome"/>
</dbReference>
<keyword evidence="2" id="KW-1185">Reference proteome</keyword>
<protein>
    <recommendedName>
        <fullName evidence="3">Bacteriocin-protection protein, YdeI/OmpD-associated family</fullName>
    </recommendedName>
</protein>
<dbReference type="OrthoDB" id="9796999at2"/>
<proteinExistence type="predicted"/>
<name>A0A3G1L2C7_FORW1</name>
<dbReference type="KEGG" id="fwa:DCMF_27070"/>
<evidence type="ECO:0000313" key="2">
    <source>
        <dbReference type="Proteomes" id="UP000323521"/>
    </source>
</evidence>
<reference evidence="1 2" key="1">
    <citation type="submission" date="2016-10" db="EMBL/GenBank/DDBJ databases">
        <title>Complete Genome Sequence of Peptococcaceae strain DCMF.</title>
        <authorList>
            <person name="Edwards R.J."/>
            <person name="Holland S.I."/>
            <person name="Deshpande N.P."/>
            <person name="Wong Y.K."/>
            <person name="Ertan H."/>
            <person name="Manefield M."/>
            <person name="Russell T.L."/>
            <person name="Lee M.J."/>
        </authorList>
    </citation>
    <scope>NUCLEOTIDE SEQUENCE [LARGE SCALE GENOMIC DNA]</scope>
    <source>
        <strain evidence="1 2">DCMF</strain>
    </source>
</reference>
<sequence>MNDQIMFENRERFRKWLSENHNSNKGIWLLFSKTSKVKTIKPDEALEEALCFGWIDGQVKSINEDKYVKKFSPRRKESRWSEKNRNLANVLIETGKMTEHGLAAITEARRRGTWDIPRNEPINEKEIEILIKALSGTEKALFNFLNMPMSVKKTYTGFYLDAKKEETRIKRLEKIIERLNENKKPM</sequence>
<evidence type="ECO:0008006" key="3">
    <source>
        <dbReference type="Google" id="ProtNLM"/>
    </source>
</evidence>
<accession>A0A3G1L2C7</accession>